<accession>A0A8J3RI44</accession>
<sequence length="76" mass="8112">MDVDVDVGTGDLPGLLADDRALPALGVAEEELHDLGVARSGVRQRVVLVDMGSDTWHVSERSRFIATARGCFPPPV</sequence>
<dbReference type="Proteomes" id="UP000616724">
    <property type="component" value="Unassembled WGS sequence"/>
</dbReference>
<keyword evidence="2" id="KW-1185">Reference proteome</keyword>
<comment type="caution">
    <text evidence="1">The sequence shown here is derived from an EMBL/GenBank/DDBJ whole genome shotgun (WGS) entry which is preliminary data.</text>
</comment>
<organism evidence="1 2">
    <name type="scientific">Planobispora longispora</name>
    <dbReference type="NCBI Taxonomy" id="28887"/>
    <lineage>
        <taxon>Bacteria</taxon>
        <taxon>Bacillati</taxon>
        <taxon>Actinomycetota</taxon>
        <taxon>Actinomycetes</taxon>
        <taxon>Streptosporangiales</taxon>
        <taxon>Streptosporangiaceae</taxon>
        <taxon>Planobispora</taxon>
    </lineage>
</organism>
<gene>
    <name evidence="1" type="ORF">Plo01_17670</name>
</gene>
<proteinExistence type="predicted"/>
<name>A0A8J3RI44_9ACTN</name>
<evidence type="ECO:0000313" key="1">
    <source>
        <dbReference type="EMBL" id="GIH75338.1"/>
    </source>
</evidence>
<reference evidence="1 2" key="1">
    <citation type="submission" date="2021-01" db="EMBL/GenBank/DDBJ databases">
        <title>Whole genome shotgun sequence of Planobispora longispora NBRC 13918.</title>
        <authorList>
            <person name="Komaki H."/>
            <person name="Tamura T."/>
        </authorList>
    </citation>
    <scope>NUCLEOTIDE SEQUENCE [LARGE SCALE GENOMIC DNA]</scope>
    <source>
        <strain evidence="1 2">NBRC 13918</strain>
    </source>
</reference>
<evidence type="ECO:0000313" key="2">
    <source>
        <dbReference type="Proteomes" id="UP000616724"/>
    </source>
</evidence>
<dbReference type="EMBL" id="BOOH01000016">
    <property type="protein sequence ID" value="GIH75338.1"/>
    <property type="molecule type" value="Genomic_DNA"/>
</dbReference>
<dbReference type="AlphaFoldDB" id="A0A8J3RI44"/>
<protein>
    <submittedName>
        <fullName evidence="1">Uncharacterized protein</fullName>
    </submittedName>
</protein>